<evidence type="ECO:0000256" key="2">
    <source>
        <dbReference type="SAM" id="SignalP"/>
    </source>
</evidence>
<protein>
    <submittedName>
        <fullName evidence="3">Uncharacterized protein</fullName>
    </submittedName>
</protein>
<evidence type="ECO:0000313" key="3">
    <source>
        <dbReference type="EMBL" id="KAJ8728744.1"/>
    </source>
</evidence>
<keyword evidence="1 2" id="KW-0732">Signal</keyword>
<feature type="signal peptide" evidence="2">
    <location>
        <begin position="1"/>
        <end position="20"/>
    </location>
</feature>
<dbReference type="AlphaFoldDB" id="A0AAD7YVU2"/>
<reference evidence="3" key="1">
    <citation type="submission" date="2023-03" db="EMBL/GenBank/DDBJ databases">
        <title>Chromosome-level genomes of two armyworms, Mythimna separata and Mythimna loreyi, provide insights into the biosynthesis and reception of sex pheromones.</title>
        <authorList>
            <person name="Zhao H."/>
        </authorList>
    </citation>
    <scope>NUCLEOTIDE SEQUENCE</scope>
    <source>
        <strain evidence="3">BeijingLab</strain>
        <tissue evidence="3">Pupa</tissue>
    </source>
</reference>
<comment type="caution">
    <text evidence="3">The sequence shown here is derived from an EMBL/GenBank/DDBJ whole genome shotgun (WGS) entry which is preliminary data.</text>
</comment>
<proteinExistence type="predicted"/>
<evidence type="ECO:0000313" key="4">
    <source>
        <dbReference type="Proteomes" id="UP001231518"/>
    </source>
</evidence>
<evidence type="ECO:0000256" key="1">
    <source>
        <dbReference type="ARBA" id="ARBA00022729"/>
    </source>
</evidence>
<name>A0AAD7YVU2_MYTSE</name>
<organism evidence="3 4">
    <name type="scientific">Mythimna separata</name>
    <name type="common">Oriental armyworm</name>
    <name type="synonym">Pseudaletia separata</name>
    <dbReference type="NCBI Taxonomy" id="271217"/>
    <lineage>
        <taxon>Eukaryota</taxon>
        <taxon>Metazoa</taxon>
        <taxon>Ecdysozoa</taxon>
        <taxon>Arthropoda</taxon>
        <taxon>Hexapoda</taxon>
        <taxon>Insecta</taxon>
        <taxon>Pterygota</taxon>
        <taxon>Neoptera</taxon>
        <taxon>Endopterygota</taxon>
        <taxon>Lepidoptera</taxon>
        <taxon>Glossata</taxon>
        <taxon>Ditrysia</taxon>
        <taxon>Noctuoidea</taxon>
        <taxon>Noctuidae</taxon>
        <taxon>Noctuinae</taxon>
        <taxon>Hadenini</taxon>
        <taxon>Mythimna</taxon>
    </lineage>
</organism>
<feature type="chain" id="PRO_5042238264" evidence="2">
    <location>
        <begin position="21"/>
        <end position="190"/>
    </location>
</feature>
<keyword evidence="4" id="KW-1185">Reference proteome</keyword>
<gene>
    <name evidence="3" type="ORF">PYW07_006440</name>
</gene>
<sequence>MLKLLLLFGVLCCSVPEVFGTGDIGPGVWKVNYIRKCETDLHKFKFDIIQKKINRTHDGFTANFKLDESFNEDFGIRVDICKYVDGGCKQYQVLSDDCFVNFVNKYAENNVKEGLTMAGFDPPEFPLPAGDYSVSDYIFDYSELPSDAIYGRFCAKGFMLKDTEEVGCVELHVEFKEAQDEDDDDCDDDE</sequence>
<accession>A0AAD7YVU2</accession>
<dbReference type="EMBL" id="JARGEI010000007">
    <property type="protein sequence ID" value="KAJ8728744.1"/>
    <property type="molecule type" value="Genomic_DNA"/>
</dbReference>
<dbReference type="InterPro" id="IPR036846">
    <property type="entry name" value="GM2-AP_sf"/>
</dbReference>
<dbReference type="Gene3D" id="2.70.220.10">
    <property type="entry name" value="Ganglioside GM2 activator"/>
    <property type="match status" value="1"/>
</dbReference>
<dbReference type="Proteomes" id="UP001231518">
    <property type="component" value="Chromosome 19"/>
</dbReference>